<gene>
    <name evidence="2" type="ORF">AMOL_1843</name>
</gene>
<evidence type="ECO:0000313" key="3">
    <source>
        <dbReference type="Proteomes" id="UP000262712"/>
    </source>
</evidence>
<dbReference type="KEGG" id="amol:AMOL_1843"/>
<dbReference type="EMBL" id="CP032098">
    <property type="protein sequence ID" value="AXX92807.1"/>
    <property type="molecule type" value="Genomic_DNA"/>
</dbReference>
<keyword evidence="1" id="KW-1133">Transmembrane helix</keyword>
<reference evidence="2 3" key="1">
    <citation type="submission" date="2018-08" db="EMBL/GenBank/DDBJ databases">
        <title>Complete genome of the Arcobacter molluscorum type strain LMG 25693.</title>
        <authorList>
            <person name="Miller W.G."/>
            <person name="Yee E."/>
            <person name="Bono J.L."/>
        </authorList>
    </citation>
    <scope>NUCLEOTIDE SEQUENCE [LARGE SCALE GENOMIC DNA]</scope>
    <source>
        <strain evidence="2 3">CECT 7696</strain>
    </source>
</reference>
<dbReference type="Proteomes" id="UP000262712">
    <property type="component" value="Chromosome"/>
</dbReference>
<proteinExistence type="predicted"/>
<organism evidence="2 3">
    <name type="scientific">Malaciobacter molluscorum LMG 25693</name>
    <dbReference type="NCBI Taxonomy" id="870501"/>
    <lineage>
        <taxon>Bacteria</taxon>
        <taxon>Pseudomonadati</taxon>
        <taxon>Campylobacterota</taxon>
        <taxon>Epsilonproteobacteria</taxon>
        <taxon>Campylobacterales</taxon>
        <taxon>Arcobacteraceae</taxon>
        <taxon>Malaciobacter</taxon>
    </lineage>
</organism>
<dbReference type="AlphaFoldDB" id="A0AB33GRQ0"/>
<evidence type="ECO:0000256" key="1">
    <source>
        <dbReference type="SAM" id="Phobius"/>
    </source>
</evidence>
<keyword evidence="1" id="KW-0812">Transmembrane</keyword>
<evidence type="ECO:0000313" key="2">
    <source>
        <dbReference type="EMBL" id="AXX92807.1"/>
    </source>
</evidence>
<dbReference type="RefSeq" id="WP_118909329.1">
    <property type="nucleotide sequence ID" value="NZ_CP032098.1"/>
</dbReference>
<keyword evidence="1" id="KW-0472">Membrane</keyword>
<name>A0AB33GRQ0_9BACT</name>
<sequence length="1267" mass="147926">MGNTYNVIEAGVIQCACGGKVTLKSTAKVERIAGAKPLYLKDIIGAPVACPRSKNKCTKVASISTAGTETNVKSTANHFLLRTDGFKTDKGRAVVLKAPGQTTSKIIAPPSIENEDVIANKKMIEEEYVKQEDKTIENYELYLIRKSQKIYKPIRPSRGFRKADETYVTNKEESEFDNIYSHTLAFVYIVKGSEYLEYKIYNNGGINAEELKDIRYQDTKTEIIRKFIPLKEKSSYQIYYSNFKLNNLSDIQKLSELKIDTNSLDSKSGIYIKDIDSINKNKIEQKLIDAQKSKNEEKNLNIIVGFIEDPIGEIEDLYEEYYTNYKLAYSYNQKIFDDIKKRNSYAYTIANLVDYFYVSDFEEEKYRKNLFTLRDCYKEFIEMIFHNKELYNYVLKFKDIENIVHKDVNKKAFSYIKMLTNYSKGFFDHSFIYFEDENKSKIKKHYFKKNIYFNNEFIMLDNIKFFYSTNVKKESLMRFTGNDDYTLVKEDATQVLAHIVFCLFFLDDFKNDIKPLIDYQKFIKIRNDFLIAYRKIIPLPNIGYGKISNVKSVVENQEFYNKTVFKNSQTTRDKKNFIKKIFSNNEKNNHFLEDYKQLDNHHIMKSFDYSYKISYKSDLLYIPKDIKYYQEKAVTSPKTILKTIKTKFLEGKLEKLLLQYKSCNIDSFEYVVGGMNIIYSLCFPKIPLDEEVSVNGIFASEDIKYLLNFTDDIVDKKIKLEDTKKELILGKYQISEHFDEYLIKQLLNELLFLKSSNIAKEKAQKFFDKYHELAKNEKKKKDEKTVKKDKNNEDENEKIEPLDLDKDIKKSEKEIHFVLKFMCGITDQIDKSLDKYIENINQQSEYGDKHISKTRALQLGLAFKAYASILAIASIKEYIYDNKNKDIKSTIGFVNDFAGLNSALIGILQNEKFENIAQAFLNKMNKKSSAKELIKINLANNDFLTATGKFFAKVSAYSVIIIAILDAIKYEKNEDYDALAATVGMITLNVVALLVTSGTPLLTFVSISSIAYAIVMLKFVDSAFESYLKKSLFYNDRIYLKNNRRNQKIYTEGFPAKYLLETTNRKEELKTINSEGFRSAKNITNFIGENYKTNESYFDIALKNELSFLQSAMYGFKLDKEEIKSHQKVKTVNGYDIDFYAYEGLNIPKIIAEDKEFKLFFYPYKDEYLEFKLKDLIKESIDYLFNFFPEENSYFILNNFTNKIKKENHSSYIIVTSSLIDLKYKVVFKDLNKIATSSDFLPKMDCKIEIESLKQISFIPEDIKYLE</sequence>
<protein>
    <submittedName>
        <fullName evidence="2">Membrane protein</fullName>
    </submittedName>
</protein>
<feature type="transmembrane region" description="Helical" evidence="1">
    <location>
        <begin position="950"/>
        <end position="968"/>
    </location>
</feature>
<accession>A0AB33GRQ0</accession>